<evidence type="ECO:0000256" key="3">
    <source>
        <dbReference type="ARBA" id="ARBA00022833"/>
    </source>
</evidence>
<dbReference type="Proteomes" id="UP001153737">
    <property type="component" value="Chromosome 6"/>
</dbReference>
<feature type="compositionally biased region" description="Basic and acidic residues" evidence="5">
    <location>
        <begin position="301"/>
        <end position="316"/>
    </location>
</feature>
<name>A0A9N9X6W2_PHACE</name>
<protein>
    <recommendedName>
        <fullName evidence="8">PHD-type domain-containing protein</fullName>
    </recommendedName>
</protein>
<proteinExistence type="predicted"/>
<keyword evidence="4" id="KW-0175">Coiled coil</keyword>
<keyword evidence="2" id="KW-0863">Zinc-finger</keyword>
<dbReference type="InterPro" id="IPR011011">
    <property type="entry name" value="Znf_FYVE_PHD"/>
</dbReference>
<sequence>MTIHTCPACLRSIQSKDSGKLICSVCDGHWHGVCAAPQPADLQPTTIQSWACQKCVASKKAEASAPADIESARFKAIMDQFAVLNNTLTAKIDTLSALVESQNETIKECVNDIACLRSDNEKLKIKISTIENRISAVSQPEELQYEILERVKRQKNVIAIGLTETSNDDFEAKRLINHIIADADKSVVSTYRLGKQTTNGKPRLLRITFDSNEHALMILKNAKSMPKNDFLGVYLKSDNTPAQSKYLADLKKDLQFRTQNGEKNLTIKYRNNVPRIVPLPTSKRTRDEESSPRSSTKRKQSKQDELLNGERREPTE</sequence>
<keyword evidence="1" id="KW-0479">Metal-binding</keyword>
<dbReference type="InterPro" id="IPR013083">
    <property type="entry name" value="Znf_RING/FYVE/PHD"/>
</dbReference>
<dbReference type="InterPro" id="IPR019786">
    <property type="entry name" value="Zinc_finger_PHD-type_CS"/>
</dbReference>
<dbReference type="PROSITE" id="PS01359">
    <property type="entry name" value="ZF_PHD_1"/>
    <property type="match status" value="1"/>
</dbReference>
<evidence type="ECO:0000256" key="1">
    <source>
        <dbReference type="ARBA" id="ARBA00022723"/>
    </source>
</evidence>
<dbReference type="GO" id="GO:0008270">
    <property type="term" value="F:zinc ion binding"/>
    <property type="evidence" value="ECO:0007669"/>
    <property type="project" value="UniProtKB-KW"/>
</dbReference>
<dbReference type="Gene3D" id="3.30.40.10">
    <property type="entry name" value="Zinc/RING finger domain, C3HC4 (zinc finger)"/>
    <property type="match status" value="1"/>
</dbReference>
<evidence type="ECO:0000256" key="5">
    <source>
        <dbReference type="SAM" id="MobiDB-lite"/>
    </source>
</evidence>
<feature type="coiled-coil region" evidence="4">
    <location>
        <begin position="106"/>
        <end position="133"/>
    </location>
</feature>
<gene>
    <name evidence="6" type="ORF">PHAECO_LOCUS10519</name>
</gene>
<evidence type="ECO:0000256" key="4">
    <source>
        <dbReference type="SAM" id="Coils"/>
    </source>
</evidence>
<organism evidence="6 7">
    <name type="scientific">Phaedon cochleariae</name>
    <name type="common">Mustard beetle</name>
    <dbReference type="NCBI Taxonomy" id="80249"/>
    <lineage>
        <taxon>Eukaryota</taxon>
        <taxon>Metazoa</taxon>
        <taxon>Ecdysozoa</taxon>
        <taxon>Arthropoda</taxon>
        <taxon>Hexapoda</taxon>
        <taxon>Insecta</taxon>
        <taxon>Pterygota</taxon>
        <taxon>Neoptera</taxon>
        <taxon>Endopterygota</taxon>
        <taxon>Coleoptera</taxon>
        <taxon>Polyphaga</taxon>
        <taxon>Cucujiformia</taxon>
        <taxon>Chrysomeloidea</taxon>
        <taxon>Chrysomelidae</taxon>
        <taxon>Chrysomelinae</taxon>
        <taxon>Chrysomelini</taxon>
        <taxon>Phaedon</taxon>
    </lineage>
</organism>
<dbReference type="SUPFAM" id="SSF57903">
    <property type="entry name" value="FYVE/PHD zinc finger"/>
    <property type="match status" value="1"/>
</dbReference>
<dbReference type="OrthoDB" id="6738932at2759"/>
<evidence type="ECO:0000313" key="6">
    <source>
        <dbReference type="EMBL" id="CAG9822848.1"/>
    </source>
</evidence>
<feature type="region of interest" description="Disordered" evidence="5">
    <location>
        <begin position="272"/>
        <end position="316"/>
    </location>
</feature>
<reference evidence="6" key="2">
    <citation type="submission" date="2022-10" db="EMBL/GenBank/DDBJ databases">
        <authorList>
            <consortium name="ENA_rothamsted_submissions"/>
            <consortium name="culmorum"/>
            <person name="King R."/>
        </authorList>
    </citation>
    <scope>NUCLEOTIDE SEQUENCE</scope>
</reference>
<dbReference type="EMBL" id="OU896712">
    <property type="protein sequence ID" value="CAG9822848.1"/>
    <property type="molecule type" value="Genomic_DNA"/>
</dbReference>
<accession>A0A9N9X6W2</accession>
<keyword evidence="7" id="KW-1185">Reference proteome</keyword>
<dbReference type="AlphaFoldDB" id="A0A9N9X6W2"/>
<evidence type="ECO:0000256" key="2">
    <source>
        <dbReference type="ARBA" id="ARBA00022771"/>
    </source>
</evidence>
<reference evidence="6" key="1">
    <citation type="submission" date="2022-01" db="EMBL/GenBank/DDBJ databases">
        <authorList>
            <person name="King R."/>
        </authorList>
    </citation>
    <scope>NUCLEOTIDE SEQUENCE</scope>
</reference>
<evidence type="ECO:0008006" key="8">
    <source>
        <dbReference type="Google" id="ProtNLM"/>
    </source>
</evidence>
<evidence type="ECO:0000313" key="7">
    <source>
        <dbReference type="Proteomes" id="UP001153737"/>
    </source>
</evidence>
<keyword evidence="3" id="KW-0862">Zinc</keyword>